<name>A0A0B2QUV4_GLYSO</name>
<accession>A0A0B2QUV4</accession>
<organism evidence="1">
    <name type="scientific">Glycine soja</name>
    <name type="common">Wild soybean</name>
    <dbReference type="NCBI Taxonomy" id="3848"/>
    <lineage>
        <taxon>Eukaryota</taxon>
        <taxon>Viridiplantae</taxon>
        <taxon>Streptophyta</taxon>
        <taxon>Embryophyta</taxon>
        <taxon>Tracheophyta</taxon>
        <taxon>Spermatophyta</taxon>
        <taxon>Magnoliopsida</taxon>
        <taxon>eudicotyledons</taxon>
        <taxon>Gunneridae</taxon>
        <taxon>Pentapetalae</taxon>
        <taxon>rosids</taxon>
        <taxon>fabids</taxon>
        <taxon>Fabales</taxon>
        <taxon>Fabaceae</taxon>
        <taxon>Papilionoideae</taxon>
        <taxon>50 kb inversion clade</taxon>
        <taxon>NPAAA clade</taxon>
        <taxon>indigoferoid/millettioid clade</taxon>
        <taxon>Phaseoleae</taxon>
        <taxon>Glycine</taxon>
        <taxon>Glycine subgen. Soja</taxon>
    </lineage>
</organism>
<sequence length="43" mass="5044">MNVIQLKDEWVRIECTLFGEYVDKLNASLLLEKVTRTLHLLPT</sequence>
<dbReference type="AlphaFoldDB" id="A0A0B2QUV4"/>
<proteinExistence type="predicted"/>
<gene>
    <name evidence="1" type="ORF">glysoja_043857</name>
</gene>
<dbReference type="Proteomes" id="UP000053555">
    <property type="component" value="Unassembled WGS sequence"/>
</dbReference>
<reference evidence="1" key="1">
    <citation type="submission" date="2014-07" db="EMBL/GenBank/DDBJ databases">
        <title>Identification of a novel salt tolerance gene in wild soybean by whole-genome sequencing.</title>
        <authorList>
            <person name="Lam H.-M."/>
            <person name="Qi X."/>
            <person name="Li M.-W."/>
            <person name="Liu X."/>
            <person name="Xie M."/>
            <person name="Ni M."/>
            <person name="Xu X."/>
        </authorList>
    </citation>
    <scope>NUCLEOTIDE SEQUENCE [LARGE SCALE GENOMIC DNA]</scope>
    <source>
        <tissue evidence="1">Root</tissue>
    </source>
</reference>
<evidence type="ECO:0000313" key="1">
    <source>
        <dbReference type="EMBL" id="KHN23573.1"/>
    </source>
</evidence>
<protein>
    <submittedName>
        <fullName evidence="1">Uncharacterized protein</fullName>
    </submittedName>
</protein>
<dbReference type="EMBL" id="KN656244">
    <property type="protein sequence ID" value="KHN23573.1"/>
    <property type="molecule type" value="Genomic_DNA"/>
</dbReference>